<gene>
    <name evidence="2" type="ORF">DFR43_10636</name>
</gene>
<dbReference type="EMBL" id="SNYL01000006">
    <property type="protein sequence ID" value="TDQ43466.1"/>
    <property type="molecule type" value="Genomic_DNA"/>
</dbReference>
<protein>
    <submittedName>
        <fullName evidence="2">HD-like signal output (HDOD) protein</fullName>
    </submittedName>
</protein>
<dbReference type="AlphaFoldDB" id="A0A4R6UC52"/>
<proteinExistence type="predicted"/>
<sequence length="272" mass="29851">MRLEELLRQPHALPVVPELAARLIQTFDQAEVDLSRIATEIERDPAMAARLLQQANSSFFRLLRPVATVRDAVMVLGLNKVRALVIGAALNASFHAVSGVNLDRFWHFSFAAATVARLVCTPRRLDENLAFTAALLHGVGELVMHMGMPETMLAIDQKVDVFELDRARAEYLALGYSYAEAGGALAQHWRLPRLLADAIGQHADPLEHDPIDPLAVVVHLASWRARVLVHGNRREDLIHTYPDAMGEVLGLDPDLLVDPELAGLHVLTTAGG</sequence>
<keyword evidence="3" id="KW-1185">Reference proteome</keyword>
<reference evidence="2 3" key="1">
    <citation type="submission" date="2019-03" db="EMBL/GenBank/DDBJ databases">
        <title>Genomic Encyclopedia of Type Strains, Phase IV (KMG-IV): sequencing the most valuable type-strain genomes for metagenomic binning, comparative biology and taxonomic classification.</title>
        <authorList>
            <person name="Goeker M."/>
        </authorList>
    </citation>
    <scope>NUCLEOTIDE SEQUENCE [LARGE SCALE GENOMIC DNA]</scope>
    <source>
        <strain evidence="2 3">DSM 19605</strain>
    </source>
</reference>
<organism evidence="2 3">
    <name type="scientific">Tepidicella xavieri</name>
    <dbReference type="NCBI Taxonomy" id="360241"/>
    <lineage>
        <taxon>Bacteria</taxon>
        <taxon>Pseudomonadati</taxon>
        <taxon>Pseudomonadota</taxon>
        <taxon>Betaproteobacteria</taxon>
        <taxon>Burkholderiales</taxon>
        <taxon>Tepidicella</taxon>
    </lineage>
</organism>
<dbReference type="RefSeq" id="WP_211338614.1">
    <property type="nucleotide sequence ID" value="NZ_SNYL01000006.1"/>
</dbReference>
<dbReference type="PANTHER" id="PTHR33525">
    <property type="match status" value="1"/>
</dbReference>
<dbReference type="Proteomes" id="UP000295510">
    <property type="component" value="Unassembled WGS sequence"/>
</dbReference>
<dbReference type="PANTHER" id="PTHR33525:SF3">
    <property type="entry name" value="RIBONUCLEASE Y"/>
    <property type="match status" value="1"/>
</dbReference>
<evidence type="ECO:0000313" key="2">
    <source>
        <dbReference type="EMBL" id="TDQ43466.1"/>
    </source>
</evidence>
<accession>A0A4R6UC52</accession>
<dbReference type="SUPFAM" id="SSF109604">
    <property type="entry name" value="HD-domain/PDEase-like"/>
    <property type="match status" value="1"/>
</dbReference>
<dbReference type="Gene3D" id="1.10.3210.10">
    <property type="entry name" value="Hypothetical protein af1432"/>
    <property type="match status" value="1"/>
</dbReference>
<feature type="domain" description="HDOD" evidence="1">
    <location>
        <begin position="13"/>
        <end position="205"/>
    </location>
</feature>
<dbReference type="InterPro" id="IPR052340">
    <property type="entry name" value="RNase_Y/CdgJ"/>
</dbReference>
<dbReference type="PROSITE" id="PS51833">
    <property type="entry name" value="HDOD"/>
    <property type="match status" value="1"/>
</dbReference>
<comment type="caution">
    <text evidence="2">The sequence shown here is derived from an EMBL/GenBank/DDBJ whole genome shotgun (WGS) entry which is preliminary data.</text>
</comment>
<dbReference type="Pfam" id="PF08668">
    <property type="entry name" value="HDOD"/>
    <property type="match status" value="1"/>
</dbReference>
<dbReference type="InterPro" id="IPR013976">
    <property type="entry name" value="HDOD"/>
</dbReference>
<evidence type="ECO:0000259" key="1">
    <source>
        <dbReference type="PROSITE" id="PS51833"/>
    </source>
</evidence>
<name>A0A4R6UC52_9BURK</name>
<evidence type="ECO:0000313" key="3">
    <source>
        <dbReference type="Proteomes" id="UP000295510"/>
    </source>
</evidence>